<gene>
    <name evidence="2" type="ORF">L596_027172</name>
</gene>
<dbReference type="EMBL" id="AZBU02000010">
    <property type="protein sequence ID" value="TKR63332.1"/>
    <property type="molecule type" value="Genomic_DNA"/>
</dbReference>
<dbReference type="AlphaFoldDB" id="A0A4U5M3N9"/>
<evidence type="ECO:0000313" key="3">
    <source>
        <dbReference type="Proteomes" id="UP000298663"/>
    </source>
</evidence>
<keyword evidence="1" id="KW-0732">Signal</keyword>
<accession>A0A4U5M3N9</accession>
<feature type="chain" id="PRO_5020548204" description="CUB domain-containing protein" evidence="1">
    <location>
        <begin position="41"/>
        <end position="80"/>
    </location>
</feature>
<comment type="caution">
    <text evidence="2">The sequence shown here is derived from an EMBL/GenBank/DDBJ whole genome shotgun (WGS) entry which is preliminary data.</text>
</comment>
<evidence type="ECO:0000313" key="2">
    <source>
        <dbReference type="EMBL" id="TKR63332.1"/>
    </source>
</evidence>
<organism evidence="2 3">
    <name type="scientific">Steinernema carpocapsae</name>
    <name type="common">Entomopathogenic nematode</name>
    <dbReference type="NCBI Taxonomy" id="34508"/>
    <lineage>
        <taxon>Eukaryota</taxon>
        <taxon>Metazoa</taxon>
        <taxon>Ecdysozoa</taxon>
        <taxon>Nematoda</taxon>
        <taxon>Chromadorea</taxon>
        <taxon>Rhabditida</taxon>
        <taxon>Tylenchina</taxon>
        <taxon>Panagrolaimomorpha</taxon>
        <taxon>Strongyloidoidea</taxon>
        <taxon>Steinernematidae</taxon>
        <taxon>Steinernema</taxon>
    </lineage>
</organism>
<reference evidence="2 3" key="1">
    <citation type="journal article" date="2015" name="Genome Biol.">
        <title>Comparative genomics of Steinernema reveals deeply conserved gene regulatory networks.</title>
        <authorList>
            <person name="Dillman A.R."/>
            <person name="Macchietto M."/>
            <person name="Porter C.F."/>
            <person name="Rogers A."/>
            <person name="Williams B."/>
            <person name="Antoshechkin I."/>
            <person name="Lee M.M."/>
            <person name="Goodwin Z."/>
            <person name="Lu X."/>
            <person name="Lewis E.E."/>
            <person name="Goodrich-Blair H."/>
            <person name="Stock S.P."/>
            <person name="Adams B.J."/>
            <person name="Sternberg P.W."/>
            <person name="Mortazavi A."/>
        </authorList>
    </citation>
    <scope>NUCLEOTIDE SEQUENCE [LARGE SCALE GENOMIC DNA]</scope>
    <source>
        <strain evidence="2 3">ALL</strain>
    </source>
</reference>
<name>A0A4U5M3N9_STECR</name>
<keyword evidence="3" id="KW-1185">Reference proteome</keyword>
<feature type="signal peptide" evidence="1">
    <location>
        <begin position="1"/>
        <end position="40"/>
    </location>
</feature>
<protein>
    <recommendedName>
        <fullName evidence="4">CUB domain-containing protein</fullName>
    </recommendedName>
</protein>
<evidence type="ECO:0000256" key="1">
    <source>
        <dbReference type="SAM" id="SignalP"/>
    </source>
</evidence>
<sequence>MAILCTILPSVTLRSKMRSTIFPVLLLCLVISIQHFCADASVKTNNGFGKVSNYRQTYTERRDCYVTVHLEKLGSNPVII</sequence>
<proteinExistence type="predicted"/>
<dbReference type="Proteomes" id="UP000298663">
    <property type="component" value="Unassembled WGS sequence"/>
</dbReference>
<reference evidence="2 3" key="2">
    <citation type="journal article" date="2019" name="G3 (Bethesda)">
        <title>Hybrid Assembly of the Genome of the Entomopathogenic Nematode Steinernema carpocapsae Identifies the X-Chromosome.</title>
        <authorList>
            <person name="Serra L."/>
            <person name="Macchietto M."/>
            <person name="Macias-Munoz A."/>
            <person name="McGill C.J."/>
            <person name="Rodriguez I.M."/>
            <person name="Rodriguez B."/>
            <person name="Murad R."/>
            <person name="Mortazavi A."/>
        </authorList>
    </citation>
    <scope>NUCLEOTIDE SEQUENCE [LARGE SCALE GENOMIC DNA]</scope>
    <source>
        <strain evidence="2 3">ALL</strain>
    </source>
</reference>
<evidence type="ECO:0008006" key="4">
    <source>
        <dbReference type="Google" id="ProtNLM"/>
    </source>
</evidence>